<evidence type="ECO:0000313" key="10">
    <source>
        <dbReference type="Proteomes" id="UP001375240"/>
    </source>
</evidence>
<dbReference type="Gene3D" id="1.25.10.10">
    <property type="entry name" value="Leucine-rich Repeat Variant"/>
    <property type="match status" value="1"/>
</dbReference>
<dbReference type="SMART" id="SM01156">
    <property type="entry name" value="DUF1716"/>
    <property type="match status" value="1"/>
</dbReference>
<keyword evidence="3" id="KW-0677">Repeat</keyword>
<reference evidence="9 10" key="1">
    <citation type="submission" date="2019-10" db="EMBL/GenBank/DDBJ databases">
        <authorList>
            <person name="Palmer J.M."/>
        </authorList>
    </citation>
    <scope>NUCLEOTIDE SEQUENCE [LARGE SCALE GENOMIC DNA]</scope>
    <source>
        <strain evidence="9 10">TWF696</strain>
    </source>
</reference>
<dbReference type="Proteomes" id="UP001375240">
    <property type="component" value="Unassembled WGS sequence"/>
</dbReference>
<evidence type="ECO:0000256" key="5">
    <source>
        <dbReference type="ARBA" id="ARBA00023242"/>
    </source>
</evidence>
<dbReference type="FunFam" id="1.25.10.10:FF:001136">
    <property type="entry name" value="Beta-catenin-like protein 1"/>
    <property type="match status" value="1"/>
</dbReference>
<dbReference type="GO" id="GO:0010467">
    <property type="term" value="P:gene expression"/>
    <property type="evidence" value="ECO:0007669"/>
    <property type="project" value="UniProtKB-ARBA"/>
</dbReference>
<evidence type="ECO:0000256" key="4">
    <source>
        <dbReference type="ARBA" id="ARBA00023054"/>
    </source>
</evidence>
<comment type="caution">
    <text evidence="9">The sequence shown here is derived from an EMBL/GenBank/DDBJ whole genome shotgun (WGS) entry which is preliminary data.</text>
</comment>
<feature type="compositionally biased region" description="Basic and acidic residues" evidence="7">
    <location>
        <begin position="22"/>
        <end position="44"/>
    </location>
</feature>
<dbReference type="AlphaFoldDB" id="A0AAV9UBG1"/>
<keyword evidence="2" id="KW-0597">Phosphoprotein</keyword>
<dbReference type="PANTHER" id="PTHR14978:SF0">
    <property type="entry name" value="BETA-CATENIN-LIKE PROTEIN 1"/>
    <property type="match status" value="1"/>
</dbReference>
<dbReference type="InterPro" id="IPR011989">
    <property type="entry name" value="ARM-like"/>
</dbReference>
<evidence type="ECO:0000256" key="2">
    <source>
        <dbReference type="ARBA" id="ARBA00022553"/>
    </source>
</evidence>
<evidence type="ECO:0000256" key="6">
    <source>
        <dbReference type="SAM" id="Coils"/>
    </source>
</evidence>
<feature type="coiled-coil region" evidence="6">
    <location>
        <begin position="549"/>
        <end position="583"/>
    </location>
</feature>
<evidence type="ECO:0000313" key="9">
    <source>
        <dbReference type="EMBL" id="KAK6338653.1"/>
    </source>
</evidence>
<accession>A0AAV9UBG1</accession>
<feature type="region of interest" description="Disordered" evidence="7">
    <location>
        <begin position="1"/>
        <end position="92"/>
    </location>
</feature>
<keyword evidence="5" id="KW-0539">Nucleus</keyword>
<organism evidence="9 10">
    <name type="scientific">Orbilia brochopaga</name>
    <dbReference type="NCBI Taxonomy" id="3140254"/>
    <lineage>
        <taxon>Eukaryota</taxon>
        <taxon>Fungi</taxon>
        <taxon>Dikarya</taxon>
        <taxon>Ascomycota</taxon>
        <taxon>Pezizomycotina</taxon>
        <taxon>Orbiliomycetes</taxon>
        <taxon>Orbiliales</taxon>
        <taxon>Orbiliaceae</taxon>
        <taxon>Orbilia</taxon>
    </lineage>
</organism>
<gene>
    <name evidence="9" type="ORF">TWF696_009464</name>
</gene>
<proteinExistence type="predicted"/>
<protein>
    <recommendedName>
        <fullName evidence="8">Beta-catenin-like protein 1 N-terminal domain-containing protein</fullName>
    </recommendedName>
</protein>
<keyword evidence="4 6" id="KW-0175">Coiled coil</keyword>
<dbReference type="EMBL" id="JAVHNQ010000009">
    <property type="protein sequence ID" value="KAK6338653.1"/>
    <property type="molecule type" value="Genomic_DNA"/>
</dbReference>
<dbReference type="SMART" id="SM00185">
    <property type="entry name" value="ARM"/>
    <property type="match status" value="3"/>
</dbReference>
<feature type="compositionally biased region" description="Acidic residues" evidence="7">
    <location>
        <begin position="78"/>
        <end position="87"/>
    </location>
</feature>
<evidence type="ECO:0000256" key="3">
    <source>
        <dbReference type="ARBA" id="ARBA00022737"/>
    </source>
</evidence>
<dbReference type="InterPro" id="IPR039678">
    <property type="entry name" value="CTNNBL1"/>
</dbReference>
<sequence>MSGFESLFKKPALPPTSKNLKRKLEPPIESPNDRYKATRIELSGKGKARTTVEDAPDDDDTRDTAMDTSADGDSFAAEADEDIEDEEGGRFFGGGITEREKEILDYMDDEVDDPGPEKIDAAYLRRLAVSFERKINKNAEMRAKFEDDPAKFMDSEADLDAEIKALAILAEHPDLYSEFVRLGCPASLVSLLSHENTDIVVAVIQLLGELTDDDVDATPEQWKELVDALLDEGVLEILVSTLERLREQEHDEDRAGVYHTLEVLENLSSQQEIADRLVDKTGLVKWLLQRIQVKESPVGQNKQYAAEILSILMQQSAENRLKLVAADGVDQLLQLLSPYRKRDPAKGGEEEEMVENMFDTVTCLVDEEGGKEKFVEAEGVELCLIMLREGKMSKSRALRLIDHACSGMFGGVVCERLVEAQGLKTVFGSFMKKQDAQTTEHLLGIFASLLRNLPADSPARIRTLAKFVEKDYEKLGKIMALREDYSRRMWAVNQQIRAEQDGLDEEQREERQDEWDLRRLDAGLFCFQILDQIISWLAAEDDGARKYAAEQLTKSRKSLEAVKKNLQEQLDDLDDTKEEGKATKEMLTALISCL</sequence>
<dbReference type="PANTHER" id="PTHR14978">
    <property type="entry name" value="BETA-CATENIN-LIKE PROTEIN 1 NUCLEAR ASSOCIATED PROTEIN"/>
    <property type="match status" value="1"/>
</dbReference>
<evidence type="ECO:0000259" key="8">
    <source>
        <dbReference type="SMART" id="SM01156"/>
    </source>
</evidence>
<dbReference type="GO" id="GO:0005681">
    <property type="term" value="C:spliceosomal complex"/>
    <property type="evidence" value="ECO:0007669"/>
    <property type="project" value="TreeGrafter"/>
</dbReference>
<evidence type="ECO:0000256" key="7">
    <source>
        <dbReference type="SAM" id="MobiDB-lite"/>
    </source>
</evidence>
<feature type="domain" description="Beta-catenin-like protein 1 N-terminal" evidence="8">
    <location>
        <begin position="97"/>
        <end position="204"/>
    </location>
</feature>
<name>A0AAV9UBG1_9PEZI</name>
<keyword evidence="10" id="KW-1185">Reference proteome</keyword>
<dbReference type="InterPro" id="IPR000225">
    <property type="entry name" value="Armadillo"/>
</dbReference>
<dbReference type="Pfam" id="PF08216">
    <property type="entry name" value="CTNNBL"/>
    <property type="match status" value="1"/>
</dbReference>
<evidence type="ECO:0000256" key="1">
    <source>
        <dbReference type="ARBA" id="ARBA00004123"/>
    </source>
</evidence>
<dbReference type="SUPFAM" id="SSF48371">
    <property type="entry name" value="ARM repeat"/>
    <property type="match status" value="1"/>
</dbReference>
<dbReference type="InterPro" id="IPR013180">
    <property type="entry name" value="CTNNBL1_N"/>
</dbReference>
<comment type="subcellular location">
    <subcellularLocation>
        <location evidence="1">Nucleus</location>
    </subcellularLocation>
</comment>
<dbReference type="InterPro" id="IPR016024">
    <property type="entry name" value="ARM-type_fold"/>
</dbReference>
<feature type="compositionally biased region" description="Low complexity" evidence="7">
    <location>
        <begin position="66"/>
        <end position="77"/>
    </location>
</feature>